<keyword evidence="3" id="KW-1185">Reference proteome</keyword>
<dbReference type="eggNOG" id="ENOG5032GJH">
    <property type="taxonomic scope" value="Bacteria"/>
</dbReference>
<organism evidence="2 3">
    <name type="scientific">Hyphomonas oceanitis SCH89</name>
    <dbReference type="NCBI Taxonomy" id="1280953"/>
    <lineage>
        <taxon>Bacteria</taxon>
        <taxon>Pseudomonadati</taxon>
        <taxon>Pseudomonadota</taxon>
        <taxon>Alphaproteobacteria</taxon>
        <taxon>Hyphomonadales</taxon>
        <taxon>Hyphomonadaceae</taxon>
        <taxon>Hyphomonas</taxon>
    </lineage>
</organism>
<dbReference type="RefSeq" id="WP_035535436.1">
    <property type="nucleotide sequence ID" value="NZ_ARYL01000002.1"/>
</dbReference>
<evidence type="ECO:0000256" key="1">
    <source>
        <dbReference type="SAM" id="Phobius"/>
    </source>
</evidence>
<keyword evidence="1" id="KW-1133">Transmembrane helix</keyword>
<protein>
    <submittedName>
        <fullName evidence="2">Uncharacterized protein</fullName>
    </submittedName>
</protein>
<comment type="caution">
    <text evidence="2">The sequence shown here is derived from an EMBL/GenBank/DDBJ whole genome shotgun (WGS) entry which is preliminary data.</text>
</comment>
<sequence>MSERNGSEQPKHRGLIVSIFLAGVICLAVWLVYSHIHRTERNNAASEYENKGFIECVSTSALIDAPTCLTKAFTPPYEQSTDYYDLKAQQDMAKWALLMLVVTAVGVVYIAITLKEAASATLAAQDAVRVTRQIGEAQTVAYPVSNRMTIELFRENGKHCGVLIISHWTNAGNTPTLDFGATHRLKIKVGDEVKLNEPLPTNVEEGLKTIDPHNLATLHSELKDSRLADYEEAMKDGTISISVEAIVTYRTVFKKVETVTAHYRSVEPRYDARATDVSPFSTRMARYDPDQD</sequence>
<dbReference type="OrthoDB" id="7873743at2"/>
<gene>
    <name evidence="2" type="ORF">HOC_01956</name>
</gene>
<reference evidence="2 3" key="1">
    <citation type="journal article" date="2014" name="Antonie Van Leeuwenhoek">
        <title>Hyphomonas beringensis sp. nov. and Hyphomonas chukchiensis sp. nov., isolated from surface seawater of the Bering Sea and Chukchi Sea.</title>
        <authorList>
            <person name="Li C."/>
            <person name="Lai Q."/>
            <person name="Li G."/>
            <person name="Dong C."/>
            <person name="Wang J."/>
            <person name="Liao Y."/>
            <person name="Shao Z."/>
        </authorList>
    </citation>
    <scope>NUCLEOTIDE SEQUENCE [LARGE SCALE GENOMIC DNA]</scope>
    <source>
        <strain evidence="2 3">SCH89</strain>
    </source>
</reference>
<dbReference type="AlphaFoldDB" id="A0A059GC43"/>
<evidence type="ECO:0000313" key="3">
    <source>
        <dbReference type="Proteomes" id="UP000024942"/>
    </source>
</evidence>
<name>A0A059GC43_9PROT</name>
<feature type="transmembrane region" description="Helical" evidence="1">
    <location>
        <begin position="95"/>
        <end position="112"/>
    </location>
</feature>
<proteinExistence type="predicted"/>
<dbReference type="Proteomes" id="UP000024942">
    <property type="component" value="Unassembled WGS sequence"/>
</dbReference>
<dbReference type="STRING" id="1280953.HOC_01956"/>
<accession>A0A059GC43</accession>
<evidence type="ECO:0000313" key="2">
    <source>
        <dbReference type="EMBL" id="KDA04063.1"/>
    </source>
</evidence>
<dbReference type="EMBL" id="ARYL01000002">
    <property type="protein sequence ID" value="KDA04063.1"/>
    <property type="molecule type" value="Genomic_DNA"/>
</dbReference>
<keyword evidence="1" id="KW-0812">Transmembrane</keyword>
<keyword evidence="1" id="KW-0472">Membrane</keyword>
<feature type="transmembrane region" description="Helical" evidence="1">
    <location>
        <begin position="12"/>
        <end position="33"/>
    </location>
</feature>